<accession>A0AAN3A6K5</accession>
<evidence type="ECO:0000313" key="3">
    <source>
        <dbReference type="Proteomes" id="UP000005475"/>
    </source>
</evidence>
<dbReference type="InterPro" id="IPR013783">
    <property type="entry name" value="Ig-like_fold"/>
</dbReference>
<proteinExistence type="predicted"/>
<evidence type="ECO:0000313" key="2">
    <source>
        <dbReference type="EMBL" id="EDO10813.1"/>
    </source>
</evidence>
<sequence length="667" mass="73728">MKTFKSIQSGIIACLIITFVMGLFSCSDDNETVDNLLPPTIVKVCVWDEDIEEWIIPGAESKIRIGTPLRIEGTNMAQTIAVYINGGLISAFHAEDNAIELVIPDIPVDEGEIKEMNLNLIRVVNKAGAATCTAEDFQFFGRQITVTGFSLTENEGRTWEAVQELPIGGKIRIEGNGLKTANELYINGTSVDLTGIPAEEKNDAFLIVTIPETLPFGNAVENPDSRNKMRLVTAYDDRTLDCVIAGKQVEINRITDANGNAITEAGRNSVVVIEGKYFATFQKLSFNNQEIEPTTIESNRITFTVPVDTEDFTVGDGELTVVNAYDEIGVSREFTLLGFVPSVTEISYTMPKPGNVIRLTGVNLYDKAKVFFPSSTGEKEGFVQSASSDATSMDVLVPEGVGDKAGYIRIESEGADVEVKGIVMFYKQGVFLQEFTDEELKLGVSSGNLTQNKSALYNPENRPANDMNPVNPDYFIYFKNASIPVSTSTGNHGAYLRFSTYEHIKKILATNTEISNSTLIKNVAMQVDVYMPNPWNSGMLAWRMDKDGGTLNSNRIMNIAPWTVGNPFDFDGEWHTFTYKLTDFVLSTEVKETYTLETWLAEYAMKRNSTTGIWSPCISLFTFANGNFMRNNGNNTPDPQWACVNIVNFEMGLANMRLVPLTPVAFE</sequence>
<name>A0AAN3A6K5_BACO1</name>
<comment type="caution">
    <text evidence="2">The sequence shown here is derived from an EMBL/GenBank/DDBJ whole genome shotgun (WGS) entry which is preliminary data.</text>
</comment>
<dbReference type="Pfam" id="PF18329">
    <property type="entry name" value="SGBP_B_XBD"/>
    <property type="match status" value="1"/>
</dbReference>
<dbReference type="Gene3D" id="2.60.40.10">
    <property type="entry name" value="Immunoglobulins"/>
    <property type="match status" value="4"/>
</dbReference>
<dbReference type="RefSeq" id="WP_004299684.1">
    <property type="nucleotide sequence ID" value="NZ_DS264581.1"/>
</dbReference>
<dbReference type="InterPro" id="IPR040475">
    <property type="entry name" value="SGBP_B_XBD"/>
</dbReference>
<reference evidence="2 3" key="1">
    <citation type="submission" date="2007-03" db="EMBL/GenBank/DDBJ databases">
        <authorList>
            <person name="Fulton L."/>
            <person name="Clifton S."/>
            <person name="Fulton B."/>
            <person name="Xu J."/>
            <person name="Minx P."/>
            <person name="Pepin K.H."/>
            <person name="Johnson M."/>
            <person name="Thiruvilangam P."/>
            <person name="Bhonagiri V."/>
            <person name="Nash W.E."/>
            <person name="Mardis E.R."/>
            <person name="Wilson R.K."/>
        </authorList>
    </citation>
    <scope>NUCLEOTIDE SEQUENCE [LARGE SCALE GENOMIC DNA]</scope>
    <source>
        <strain evidence="3">ATCC 8483 / DSM 1896 / JCM 5824 / BCRC 10623 / CCUG 4943 / NCTC 11153</strain>
    </source>
</reference>
<evidence type="ECO:0000259" key="1">
    <source>
        <dbReference type="Pfam" id="PF18329"/>
    </source>
</evidence>
<dbReference type="Proteomes" id="UP000005475">
    <property type="component" value="Unassembled WGS sequence"/>
</dbReference>
<dbReference type="GO" id="GO:0030247">
    <property type="term" value="F:polysaccharide binding"/>
    <property type="evidence" value="ECO:0007669"/>
    <property type="project" value="InterPro"/>
</dbReference>
<dbReference type="AlphaFoldDB" id="A0AAN3A6K5"/>
<dbReference type="EMBL" id="AAXF02000051">
    <property type="protein sequence ID" value="EDO10813.1"/>
    <property type="molecule type" value="Genomic_DNA"/>
</dbReference>
<dbReference type="GeneID" id="29454813"/>
<feature type="domain" description="Surface glycan-binding protein B xyloglucan binding" evidence="1">
    <location>
        <begin position="505"/>
        <end position="597"/>
    </location>
</feature>
<protein>
    <recommendedName>
        <fullName evidence="1">Surface glycan-binding protein B xyloglucan binding domain-containing protein</fullName>
    </recommendedName>
</protein>
<reference evidence="3" key="2">
    <citation type="submission" date="2007-04" db="EMBL/GenBank/DDBJ databases">
        <title>Draft genome sequence of Bacteroides ovatus (ATCC 8483).</title>
        <authorList>
            <person name="Sudarsanam P."/>
            <person name="Ley R."/>
            <person name="Guruge J."/>
            <person name="Turnbaugh P.J."/>
            <person name="Mahowald M."/>
            <person name="Liep D."/>
            <person name="Gordon J."/>
        </authorList>
    </citation>
    <scope>NUCLEOTIDE SEQUENCE [LARGE SCALE GENOMIC DNA]</scope>
    <source>
        <strain evidence="3">ATCC 8483 / DSM 1896 / JCM 5824 / BCRC 10623 / CCUG 4943 / NCTC 11153</strain>
    </source>
</reference>
<dbReference type="PROSITE" id="PS51257">
    <property type="entry name" value="PROKAR_LIPOPROTEIN"/>
    <property type="match status" value="1"/>
</dbReference>
<gene>
    <name evidence="2" type="ORF">BACOVA_03446</name>
</gene>
<organism evidence="2 3">
    <name type="scientific">Bacteroides ovatus (strain ATCC 8483 / DSM 1896 / JCM 5824 / BCRC 10623 / CCUG 4943 / NCTC 11153)</name>
    <dbReference type="NCBI Taxonomy" id="411476"/>
    <lineage>
        <taxon>Bacteria</taxon>
        <taxon>Pseudomonadati</taxon>
        <taxon>Bacteroidota</taxon>
        <taxon>Bacteroidia</taxon>
        <taxon>Bacteroidales</taxon>
        <taxon>Bacteroidaceae</taxon>
        <taxon>Bacteroides</taxon>
    </lineage>
</organism>